<protein>
    <submittedName>
        <fullName evidence="1">Uncharacterized protein</fullName>
    </submittedName>
</protein>
<accession>A0ABR6MV35</accession>
<dbReference type="EMBL" id="JACHFV010000008">
    <property type="protein sequence ID" value="MBB5295798.1"/>
    <property type="molecule type" value="Genomic_DNA"/>
</dbReference>
<comment type="caution">
    <text evidence="1">The sequence shown here is derived from an EMBL/GenBank/DDBJ whole genome shotgun (WGS) entry which is preliminary data.</text>
</comment>
<dbReference type="Proteomes" id="UP000536909">
    <property type="component" value="Unassembled WGS sequence"/>
</dbReference>
<evidence type="ECO:0000313" key="1">
    <source>
        <dbReference type="EMBL" id="MBB5295798.1"/>
    </source>
</evidence>
<sequence>MRLYTTQPLAALACLNSGSPYQLRRDLCERDGEYGSRIMCRFVVPLLA</sequence>
<gene>
    <name evidence="1" type="ORF">HNQ10_002637</name>
</gene>
<proteinExistence type="predicted"/>
<evidence type="ECO:0000313" key="2">
    <source>
        <dbReference type="Proteomes" id="UP000536909"/>
    </source>
</evidence>
<organism evidence="1 2">
    <name type="scientific">Deinococcus metallilatus</name>
    <dbReference type="NCBI Taxonomy" id="1211322"/>
    <lineage>
        <taxon>Bacteria</taxon>
        <taxon>Thermotogati</taxon>
        <taxon>Deinococcota</taxon>
        <taxon>Deinococci</taxon>
        <taxon>Deinococcales</taxon>
        <taxon>Deinococcaceae</taxon>
        <taxon>Deinococcus</taxon>
    </lineage>
</organism>
<reference evidence="1 2" key="1">
    <citation type="submission" date="2020-08" db="EMBL/GenBank/DDBJ databases">
        <title>Genomic Encyclopedia of Type Strains, Phase IV (KMG-IV): sequencing the most valuable type-strain genomes for metagenomic binning, comparative biology and taxonomic classification.</title>
        <authorList>
            <person name="Goeker M."/>
        </authorList>
    </citation>
    <scope>NUCLEOTIDE SEQUENCE [LARGE SCALE GENOMIC DNA]</scope>
    <source>
        <strain evidence="1 2">DSM 105434</strain>
    </source>
</reference>
<keyword evidence="2" id="KW-1185">Reference proteome</keyword>
<name>A0ABR6MV35_9DEIO</name>